<organism evidence="1 2">
    <name type="scientific">Oenococcus oeni AWRIB429</name>
    <dbReference type="NCBI Taxonomy" id="655225"/>
    <lineage>
        <taxon>Bacteria</taxon>
        <taxon>Bacillati</taxon>
        <taxon>Bacillota</taxon>
        <taxon>Bacilli</taxon>
        <taxon>Lactobacillales</taxon>
        <taxon>Lactobacillaceae</taxon>
        <taxon>Oenococcus</taxon>
    </lineage>
</organism>
<dbReference type="EMBL" id="ACSE01000010">
    <property type="protein sequence ID" value="EFD88786.1"/>
    <property type="molecule type" value="Genomic_DNA"/>
</dbReference>
<reference evidence="1 2" key="1">
    <citation type="journal article" date="2010" name="Appl. Microbiol. Biotechnol.">
        <title>Genotypic diversity in Oenococcus oeni by high-density microarray comparative genome hybridization and whole genome sequencing.</title>
        <authorList>
            <person name="Borneman A.R."/>
            <person name="Bartowsky E.J."/>
            <person name="McCarthy J."/>
            <person name="Chambers P.J."/>
        </authorList>
    </citation>
    <scope>NUCLEOTIDE SEQUENCE [LARGE SCALE GENOMIC DNA]</scope>
    <source>
        <strain evidence="1 2">AWRIB429</strain>
    </source>
</reference>
<protein>
    <submittedName>
        <fullName evidence="1">Uncharacterized protein</fullName>
    </submittedName>
</protein>
<sequence>MECWLWLIISQGLGNEINFASLKYKKSVSKSFYVRQYIQR</sequence>
<dbReference type="AlphaFoldDB" id="D3L8I8"/>
<evidence type="ECO:0000313" key="2">
    <source>
        <dbReference type="Proteomes" id="UP000003075"/>
    </source>
</evidence>
<evidence type="ECO:0000313" key="1">
    <source>
        <dbReference type="EMBL" id="EFD88786.1"/>
    </source>
</evidence>
<name>D3L8I8_OENOE</name>
<accession>D3L8I8</accession>
<dbReference type="Proteomes" id="UP000003075">
    <property type="component" value="Unassembled WGS sequence"/>
</dbReference>
<proteinExistence type="predicted"/>
<comment type="caution">
    <text evidence="1">The sequence shown here is derived from an EMBL/GenBank/DDBJ whole genome shotgun (WGS) entry which is preliminary data.</text>
</comment>
<gene>
    <name evidence="1" type="ORF">AWRIB429_0668</name>
</gene>